<organism evidence="5 6">
    <name type="scientific">Bacillus luti</name>
    <dbReference type="NCBI Taxonomy" id="2026191"/>
    <lineage>
        <taxon>Bacteria</taxon>
        <taxon>Bacillati</taxon>
        <taxon>Bacillota</taxon>
        <taxon>Bacilli</taxon>
        <taxon>Bacillales</taxon>
        <taxon>Bacillaceae</taxon>
        <taxon>Bacillus</taxon>
        <taxon>Bacillus cereus group</taxon>
    </lineage>
</organism>
<dbReference type="PANTHER" id="PTHR43479:SF7">
    <property type="entry name" value="TETR-FAMILY TRANSCRIPTIONAL REGULATOR"/>
    <property type="match status" value="1"/>
</dbReference>
<dbReference type="InterPro" id="IPR050624">
    <property type="entry name" value="HTH-type_Tx_Regulator"/>
</dbReference>
<dbReference type="GO" id="GO:0003677">
    <property type="term" value="F:DNA binding"/>
    <property type="evidence" value="ECO:0007669"/>
    <property type="project" value="UniProtKB-UniRule"/>
</dbReference>
<dbReference type="RefSeq" id="WP_151625953.1">
    <property type="nucleotide sequence ID" value="NZ_WBPG01000014.1"/>
</dbReference>
<name>A0A7V7V6F4_9BACI</name>
<dbReference type="Gene3D" id="1.10.357.10">
    <property type="entry name" value="Tetracycline Repressor, domain 2"/>
    <property type="match status" value="1"/>
</dbReference>
<evidence type="ECO:0000259" key="4">
    <source>
        <dbReference type="PROSITE" id="PS50977"/>
    </source>
</evidence>
<comment type="caution">
    <text evidence="5">The sequence shown here is derived from an EMBL/GenBank/DDBJ whole genome shotgun (WGS) entry which is preliminary data.</text>
</comment>
<sequence>MAETKIDPRIIRTHRLIMDSFIQLSMRKDFKDITIKDITTEATVNRATFYYHFTDKYDLLEKTLKENLMKNVIHEIAEHVEINETTIINIFLSVTKFQNNLSSQCQRSFNSFQGTIEEVIKNELQRIFYEILLKQQATTKTDDFETLRIGSAMLAWGLYGATVDWQYNSTNPPEDYIRRAIPYIFNGMGSLKR</sequence>
<evidence type="ECO:0000256" key="1">
    <source>
        <dbReference type="ARBA" id="ARBA00022491"/>
    </source>
</evidence>
<dbReference type="InterPro" id="IPR001647">
    <property type="entry name" value="HTH_TetR"/>
</dbReference>
<protein>
    <submittedName>
        <fullName evidence="5">TetR/AcrR family transcriptional regulator</fullName>
    </submittedName>
</protein>
<evidence type="ECO:0000256" key="2">
    <source>
        <dbReference type="ARBA" id="ARBA00023125"/>
    </source>
</evidence>
<feature type="DNA-binding region" description="H-T-H motif" evidence="3">
    <location>
        <begin position="34"/>
        <end position="53"/>
    </location>
</feature>
<dbReference type="AlphaFoldDB" id="A0A7V7V6F4"/>
<dbReference type="SUPFAM" id="SSF46689">
    <property type="entry name" value="Homeodomain-like"/>
    <property type="match status" value="1"/>
</dbReference>
<accession>A0A7V7V6F4</accession>
<dbReference type="PROSITE" id="PS50977">
    <property type="entry name" value="HTH_TETR_2"/>
    <property type="match status" value="1"/>
</dbReference>
<dbReference type="Proteomes" id="UP000470409">
    <property type="component" value="Unassembled WGS sequence"/>
</dbReference>
<evidence type="ECO:0000256" key="3">
    <source>
        <dbReference type="PROSITE-ProRule" id="PRU00335"/>
    </source>
</evidence>
<gene>
    <name evidence="5" type="ORF">F8163_11435</name>
</gene>
<dbReference type="Pfam" id="PF00440">
    <property type="entry name" value="TetR_N"/>
    <property type="match status" value="1"/>
</dbReference>
<keyword evidence="2 3" id="KW-0238">DNA-binding</keyword>
<keyword evidence="1" id="KW-0678">Repressor</keyword>
<evidence type="ECO:0000313" key="6">
    <source>
        <dbReference type="Proteomes" id="UP000470409"/>
    </source>
</evidence>
<dbReference type="EMBL" id="WBPG01000014">
    <property type="protein sequence ID" value="KAB2443663.1"/>
    <property type="molecule type" value="Genomic_DNA"/>
</dbReference>
<proteinExistence type="predicted"/>
<dbReference type="InterPro" id="IPR009057">
    <property type="entry name" value="Homeodomain-like_sf"/>
</dbReference>
<evidence type="ECO:0000313" key="5">
    <source>
        <dbReference type="EMBL" id="KAB2443663.1"/>
    </source>
</evidence>
<reference evidence="5 6" key="1">
    <citation type="submission" date="2019-10" db="EMBL/GenBank/DDBJ databases">
        <title>Bacillus from the desert of Cuatro Cinegas, Coahuila.</title>
        <authorList>
            <person name="Olmedo-Alvarez G."/>
            <person name="Saldana S."/>
            <person name="Barcelo D."/>
        </authorList>
    </citation>
    <scope>NUCLEOTIDE SEQUENCE [LARGE SCALE GENOMIC DNA]</scope>
    <source>
        <strain evidence="5 6">CH155b_5T</strain>
    </source>
</reference>
<feature type="domain" description="HTH tetR-type" evidence="4">
    <location>
        <begin position="11"/>
        <end position="71"/>
    </location>
</feature>
<dbReference type="PANTHER" id="PTHR43479">
    <property type="entry name" value="ACREF/ENVCD OPERON REPRESSOR-RELATED"/>
    <property type="match status" value="1"/>
</dbReference>